<dbReference type="AlphaFoldDB" id="A0AAD3TR87"/>
<evidence type="ECO:0000256" key="3">
    <source>
        <dbReference type="ARBA" id="ARBA00022701"/>
    </source>
</evidence>
<comment type="subcellular location">
    <subcellularLocation>
        <location evidence="1">Cytoplasm</location>
        <location evidence="1">Cytoskeleton</location>
    </subcellularLocation>
</comment>
<organism evidence="13 14">
    <name type="scientific">Cutaneotrichosporon spelunceum</name>
    <dbReference type="NCBI Taxonomy" id="1672016"/>
    <lineage>
        <taxon>Eukaryota</taxon>
        <taxon>Fungi</taxon>
        <taxon>Dikarya</taxon>
        <taxon>Basidiomycota</taxon>
        <taxon>Agaricomycotina</taxon>
        <taxon>Tremellomycetes</taxon>
        <taxon>Trichosporonales</taxon>
        <taxon>Trichosporonaceae</taxon>
        <taxon>Cutaneotrichosporon</taxon>
    </lineage>
</organism>
<evidence type="ECO:0000256" key="9">
    <source>
        <dbReference type="PROSITE-ProRule" id="PRU00283"/>
    </source>
</evidence>
<keyword evidence="7 9" id="KW-0505">Motor protein</keyword>
<keyword evidence="4 9" id="KW-0547">Nucleotide-binding</keyword>
<keyword evidence="5 9" id="KW-0067">ATP-binding</keyword>
<dbReference type="Pfam" id="PF00225">
    <property type="entry name" value="Kinesin"/>
    <property type="match status" value="1"/>
</dbReference>
<dbReference type="CDD" id="cd01369">
    <property type="entry name" value="KISc_KHC_KIF5"/>
    <property type="match status" value="1"/>
</dbReference>
<evidence type="ECO:0000313" key="14">
    <source>
        <dbReference type="Proteomes" id="UP001222932"/>
    </source>
</evidence>
<accession>A0AAD3TR87</accession>
<evidence type="ECO:0000256" key="6">
    <source>
        <dbReference type="ARBA" id="ARBA00023054"/>
    </source>
</evidence>
<dbReference type="InterPro" id="IPR027417">
    <property type="entry name" value="P-loop_NTPase"/>
</dbReference>
<dbReference type="PRINTS" id="PR00380">
    <property type="entry name" value="KINESINHEAVY"/>
</dbReference>
<evidence type="ECO:0000256" key="1">
    <source>
        <dbReference type="ARBA" id="ARBA00004245"/>
    </source>
</evidence>
<dbReference type="GO" id="GO:0005524">
    <property type="term" value="F:ATP binding"/>
    <property type="evidence" value="ECO:0007669"/>
    <property type="project" value="UniProtKB-UniRule"/>
</dbReference>
<feature type="coiled-coil region" evidence="10">
    <location>
        <begin position="688"/>
        <end position="871"/>
    </location>
</feature>
<proteinExistence type="inferred from homology"/>
<dbReference type="PANTHER" id="PTHR47968">
    <property type="entry name" value="CENTROMERE PROTEIN E"/>
    <property type="match status" value="1"/>
</dbReference>
<keyword evidence="14" id="KW-1185">Reference proteome</keyword>
<reference evidence="13" key="2">
    <citation type="submission" date="2023-06" db="EMBL/GenBank/DDBJ databases">
        <authorList>
            <person name="Kobayashi Y."/>
            <person name="Kayamori A."/>
            <person name="Aoki K."/>
            <person name="Shiwa Y."/>
            <person name="Fujita N."/>
            <person name="Sugita T."/>
            <person name="Iwasaki W."/>
            <person name="Tanaka N."/>
            <person name="Takashima M."/>
        </authorList>
    </citation>
    <scope>NUCLEOTIDE SEQUENCE</scope>
    <source>
        <strain evidence="13">HIS016</strain>
    </source>
</reference>
<keyword evidence="6 10" id="KW-0175">Coiled coil</keyword>
<feature type="region of interest" description="Disordered" evidence="11">
    <location>
        <begin position="377"/>
        <end position="421"/>
    </location>
</feature>
<reference evidence="13" key="1">
    <citation type="journal article" date="2023" name="BMC Genomics">
        <title>Chromosome-level genome assemblies of Cutaneotrichosporon spp. (Trichosporonales, Basidiomycota) reveal imbalanced evolution between nucleotide sequences and chromosome synteny.</title>
        <authorList>
            <person name="Kobayashi Y."/>
            <person name="Kayamori A."/>
            <person name="Aoki K."/>
            <person name="Shiwa Y."/>
            <person name="Matsutani M."/>
            <person name="Fujita N."/>
            <person name="Sugita T."/>
            <person name="Iwasaki W."/>
            <person name="Tanaka N."/>
            <person name="Takashima M."/>
        </authorList>
    </citation>
    <scope>NUCLEOTIDE SEQUENCE</scope>
    <source>
        <strain evidence="13">HIS016</strain>
    </source>
</reference>
<feature type="region of interest" description="Disordered" evidence="11">
    <location>
        <begin position="884"/>
        <end position="930"/>
    </location>
</feature>
<name>A0AAD3TR87_9TREE</name>
<dbReference type="InterPro" id="IPR027640">
    <property type="entry name" value="Kinesin-like_fam"/>
</dbReference>
<dbReference type="CDD" id="cd23649">
    <property type="entry name" value="Khc_CBD_cc"/>
    <property type="match status" value="1"/>
</dbReference>
<dbReference type="SUPFAM" id="SSF52540">
    <property type="entry name" value="P-loop containing nucleoside triphosphate hydrolases"/>
    <property type="match status" value="1"/>
</dbReference>
<evidence type="ECO:0000259" key="12">
    <source>
        <dbReference type="PROSITE" id="PS50067"/>
    </source>
</evidence>
<dbReference type="InterPro" id="IPR059182">
    <property type="entry name" value="Khc_C"/>
</dbReference>
<gene>
    <name evidence="13" type="ORF">CspeluHIS016_0205220</name>
</gene>
<dbReference type="SMART" id="SM00129">
    <property type="entry name" value="KISc"/>
    <property type="match status" value="1"/>
</dbReference>
<dbReference type="InterPro" id="IPR001752">
    <property type="entry name" value="Kinesin_motor_dom"/>
</dbReference>
<feature type="binding site" evidence="9">
    <location>
        <begin position="93"/>
        <end position="100"/>
    </location>
    <ligand>
        <name>ATP</name>
        <dbReference type="ChEBI" id="CHEBI:30616"/>
    </ligand>
</feature>
<comment type="similarity">
    <text evidence="9">Belongs to the TRAFAC class myosin-kinesin ATPase superfamily. Kinesin family.</text>
</comment>
<dbReference type="GO" id="GO:0003777">
    <property type="term" value="F:microtubule motor activity"/>
    <property type="evidence" value="ECO:0007669"/>
    <property type="project" value="InterPro"/>
</dbReference>
<dbReference type="PROSITE" id="PS50067">
    <property type="entry name" value="KINESIN_MOTOR_2"/>
    <property type="match status" value="1"/>
</dbReference>
<dbReference type="PANTHER" id="PTHR47968:SF75">
    <property type="entry name" value="CENTROMERE-ASSOCIATED PROTEIN E"/>
    <property type="match status" value="1"/>
</dbReference>
<dbReference type="Gene3D" id="3.40.850.10">
    <property type="entry name" value="Kinesin motor domain"/>
    <property type="match status" value="1"/>
</dbReference>
<evidence type="ECO:0000256" key="10">
    <source>
        <dbReference type="SAM" id="Coils"/>
    </source>
</evidence>
<evidence type="ECO:0000256" key="7">
    <source>
        <dbReference type="ARBA" id="ARBA00023175"/>
    </source>
</evidence>
<dbReference type="GO" id="GO:0008017">
    <property type="term" value="F:microtubule binding"/>
    <property type="evidence" value="ECO:0007669"/>
    <property type="project" value="InterPro"/>
</dbReference>
<dbReference type="GO" id="GO:0005874">
    <property type="term" value="C:microtubule"/>
    <property type="evidence" value="ECO:0007669"/>
    <property type="project" value="UniProtKB-KW"/>
</dbReference>
<feature type="region of interest" description="Disordered" evidence="11">
    <location>
        <begin position="520"/>
        <end position="540"/>
    </location>
</feature>
<evidence type="ECO:0000313" key="13">
    <source>
        <dbReference type="EMBL" id="GMK55466.1"/>
    </source>
</evidence>
<dbReference type="EMBL" id="BTCM01000002">
    <property type="protein sequence ID" value="GMK55466.1"/>
    <property type="molecule type" value="Genomic_DNA"/>
</dbReference>
<evidence type="ECO:0000256" key="2">
    <source>
        <dbReference type="ARBA" id="ARBA00022490"/>
    </source>
</evidence>
<feature type="coiled-coil region" evidence="10">
    <location>
        <begin position="601"/>
        <end position="642"/>
    </location>
</feature>
<keyword evidence="3" id="KW-0493">Microtubule</keyword>
<comment type="caution">
    <text evidence="13">The sequence shown here is derived from an EMBL/GenBank/DDBJ whole genome shotgun (WGS) entry which is preliminary data.</text>
</comment>
<protein>
    <recommendedName>
        <fullName evidence="12">Kinesin motor domain-containing protein</fullName>
    </recommendedName>
</protein>
<feature type="domain" description="Kinesin motor" evidence="12">
    <location>
        <begin position="6"/>
        <end position="326"/>
    </location>
</feature>
<dbReference type="InterPro" id="IPR036961">
    <property type="entry name" value="Kinesin_motor_dom_sf"/>
</dbReference>
<dbReference type="Proteomes" id="UP001222932">
    <property type="component" value="Unassembled WGS sequence"/>
</dbReference>
<sequence>MASGNNIKVVCRFRPMNRMEAEAKSERCVAITDDSLTVAMKSAGSLAGPEKDGFTFDRVFDEESTQQDIFDFGVKSIVEDVMTGFNGTLFCYGQTGSGKTFTMMGADIENAALKGLIPRITEQIFASIVAAESNIEYTVKVSYMEIYMEKIKDLLAPHNDNLSIHEDKARGVYVKGVTDVYVASEAEVFDVMRAGGASRAVSSTNMNAESSRSHSIFVIGVHQRNTETGSQKSGNLYLVDLAGSEKVGKTGASGQTLEEAKKINKSLSALGMSTHIPYRDSKLTRILQESLGGNSRTTLIINCSPASFNEPETLSTLRFGMRAKSIRNKARVNVELSPAELRAMLKKLTAELGMSREYAAMLEEEVKVWRSGGKVEQDKWTPASASSGLTASLRKTVSASPTPSSLSRPDTPTAFGVLDKDEKEEFLRRENELSDQLAERESALAAREKVLNELKDEVAFLKEQEMSLMKENKTSTADASELRILNARLETEIKDQTISLDTFKDQVADLKREIDEQKAEIDERKKVQSREKEEEKEKRKQEMLNEMMAKIDMGGVNLDAAGEKLRLHIKKVEDSSSGQEHISTELRDLVRNHFAENQNIMRDYQERLRLAQDNADLQSKRKAEIEKLLDQRNREYEDLLARSTESNDPLAVAEVKERLEAKWAAQEDMLKGEIRALTEHADKSASEIRRLQSTIETYKLGNEELNRALEAASSGHEDGEKFATAARDLERQRKQYDIQYAEFEIVRKSLMKDLQNRCEKVVELEMQLDEVREQYKVVARSASSRNQQKKLEFLEHNLDALNQVQKQLVDQNTQLKKEVGVAERKLITRNERIQNLEQLLNDADARLAQKNQRYEQQIEGFRSRLAEMQAREQASFNHARIAKPLRGGGGATAAPSNPFANPITRVQHDESPASAKRQSWFFGVNASPRS</sequence>
<feature type="compositionally biased region" description="Polar residues" evidence="11">
    <location>
        <begin position="383"/>
        <end position="410"/>
    </location>
</feature>
<evidence type="ECO:0000256" key="4">
    <source>
        <dbReference type="ARBA" id="ARBA00022741"/>
    </source>
</evidence>
<keyword evidence="8" id="KW-0206">Cytoskeleton</keyword>
<evidence type="ECO:0000256" key="8">
    <source>
        <dbReference type="ARBA" id="ARBA00023212"/>
    </source>
</evidence>
<evidence type="ECO:0000256" key="5">
    <source>
        <dbReference type="ARBA" id="ARBA00022840"/>
    </source>
</evidence>
<dbReference type="GO" id="GO:0007018">
    <property type="term" value="P:microtubule-based movement"/>
    <property type="evidence" value="ECO:0007669"/>
    <property type="project" value="InterPro"/>
</dbReference>
<keyword evidence="2" id="KW-0963">Cytoplasm</keyword>
<dbReference type="FunFam" id="3.40.850.10:FF:000031">
    <property type="entry name" value="Kinesin-like protein"/>
    <property type="match status" value="1"/>
</dbReference>
<evidence type="ECO:0000256" key="11">
    <source>
        <dbReference type="SAM" id="MobiDB-lite"/>
    </source>
</evidence>